<sequence>MADAASQVLLGSGLTILSQPLMYVKVLIQVGYEPLAPTVGRNIFGRQVCQLPGLFCYAQHIASIDGKRGLFTGLTPRLCSGVLGTVVHGKVLQHYQECDKAEESGSGNVQKEVSSSFDRVIKETTREMMARSAATLITHPFHVITLRSMVQFIGRESKYCGLCDSIATIYREEGILGFFAGLIPRLLGDIISLWLCNSLAYLVNTYALDSGVSTMNEMKSYSQAVTGFFASMLTYPFVLVSNLMAVNNCGLAGGCPPYAPIYSSWIDCWCMLQKEGNMSRGNSLFFRKVPFGKTYCCDLRIWEWGSSPPSIPPASTQCLAGHAQHSLQERTATSRRWAQSPGRKPWKGPEAEARGRSRRKARPALARPARGASVRCPWAPALGPRRAPPSLPLPASPRLSPRGPGASLSSSPLSLAAPRPPRGPRAPPAPGAATPARPGPAAARAVSAQPGARPQPDRGLGANPTDRRPQPGAMLLLLLLPGLLSPAACGAPGPASRSAELRSAFSAARTTPLEGTSEMAVTFDKVYVNVGGDFDPATGQFRCRVPGAYFFSFTAGKAPHKSLSVMLVRNRDEVQALAFDEQRRPGARRAASQSAMLQLDYGDAVWLRLHGAPRYALGAPGATFSGYLVYADADAPARGGPPASAEPRSAFSAARTRSLLGSDAGPGPRHRPLAFDTELVNIGGDFDAAAGVFRCRLPGAYFFSFTLGKLPRKTLSVKLMKNRDEVQAMIYDDGASRRREMQSQSVMLALRRGDAVWLLSHDRDGYGAYSNHGKYITFSGFLVYPDLPPAGPPGLGPPEL</sequence>
<evidence type="ECO:0000313" key="2">
    <source>
        <dbReference type="Proteomes" id="UP001162501"/>
    </source>
</evidence>
<accession>A0AC59Y6K7</accession>
<gene>
    <name evidence="1" type="ORF">MRATA1EN22A_LOCUS2441</name>
</gene>
<reference evidence="1" key="1">
    <citation type="submission" date="2023-05" db="EMBL/GenBank/DDBJ databases">
        <authorList>
            <consortium name="ELIXIR-Norway"/>
        </authorList>
    </citation>
    <scope>NUCLEOTIDE SEQUENCE</scope>
</reference>
<dbReference type="Proteomes" id="UP001162501">
    <property type="component" value="Chromosome 10"/>
</dbReference>
<name>A0AC59Y6K7_RANTA</name>
<organism evidence="1 2">
    <name type="scientific">Rangifer tarandus platyrhynchus</name>
    <name type="common">Svalbard reindeer</name>
    <dbReference type="NCBI Taxonomy" id="3082113"/>
    <lineage>
        <taxon>Eukaryota</taxon>
        <taxon>Metazoa</taxon>
        <taxon>Chordata</taxon>
        <taxon>Craniata</taxon>
        <taxon>Vertebrata</taxon>
        <taxon>Euteleostomi</taxon>
        <taxon>Mammalia</taxon>
        <taxon>Eutheria</taxon>
        <taxon>Laurasiatheria</taxon>
        <taxon>Artiodactyla</taxon>
        <taxon>Ruminantia</taxon>
        <taxon>Pecora</taxon>
        <taxon>Cervidae</taxon>
        <taxon>Odocoileinae</taxon>
        <taxon>Rangifer</taxon>
    </lineage>
</organism>
<proteinExistence type="predicted"/>
<protein>
    <submittedName>
        <fullName evidence="1">Uncharacterized protein</fullName>
    </submittedName>
</protein>
<dbReference type="EMBL" id="OX596094">
    <property type="protein sequence ID" value="CAM9432388.1"/>
    <property type="molecule type" value="Genomic_DNA"/>
</dbReference>
<reference evidence="1" key="2">
    <citation type="submission" date="2025-03" db="EMBL/GenBank/DDBJ databases">
        <authorList>
            <consortium name="ELIXIR-Norway"/>
            <consortium name="Elixir Norway"/>
        </authorList>
    </citation>
    <scope>NUCLEOTIDE SEQUENCE</scope>
</reference>
<evidence type="ECO:0000313" key="1">
    <source>
        <dbReference type="EMBL" id="CAM9432388.1"/>
    </source>
</evidence>